<name>A0A382X3L5_9ZZZZ</name>
<feature type="non-terminal residue" evidence="3">
    <location>
        <position position="169"/>
    </location>
</feature>
<accession>A0A382X3L5</accession>
<protein>
    <recommendedName>
        <fullName evidence="2">Gfo/Idh/MocA-like oxidoreductase N-terminal domain-containing protein</fullName>
    </recommendedName>
</protein>
<dbReference type="EMBL" id="UINC01164373">
    <property type="protein sequence ID" value="SVD65195.1"/>
    <property type="molecule type" value="Genomic_DNA"/>
</dbReference>
<keyword evidence="1" id="KW-0560">Oxidoreductase</keyword>
<dbReference type="SUPFAM" id="SSF51735">
    <property type="entry name" value="NAD(P)-binding Rossmann-fold domains"/>
    <property type="match status" value="1"/>
</dbReference>
<dbReference type="InterPro" id="IPR036291">
    <property type="entry name" value="NAD(P)-bd_dom_sf"/>
</dbReference>
<sequence length="169" mass="18720">MDKVRIAIVGMGIGRPNGKALSANPRGEIVALCDLAEDRMKDFASDLPNPVKYYTDYKVMCQDPNIDAVFVGTPNQWHVPVGLEVVRNGKHVMTTKPLADSEEAAQQLVEEAEASGVVNMMSLGHRFGDACQHLGQLDQEGCFGELYYAKARSFRRNGIPIWRGKDQLR</sequence>
<dbReference type="GO" id="GO:0016491">
    <property type="term" value="F:oxidoreductase activity"/>
    <property type="evidence" value="ECO:0007669"/>
    <property type="project" value="UniProtKB-KW"/>
</dbReference>
<evidence type="ECO:0000259" key="2">
    <source>
        <dbReference type="Pfam" id="PF01408"/>
    </source>
</evidence>
<proteinExistence type="predicted"/>
<gene>
    <name evidence="3" type="ORF">METZ01_LOCUS418049</name>
</gene>
<dbReference type="AlphaFoldDB" id="A0A382X3L5"/>
<feature type="domain" description="Gfo/Idh/MocA-like oxidoreductase N-terminal" evidence="2">
    <location>
        <begin position="4"/>
        <end position="120"/>
    </location>
</feature>
<reference evidence="3" key="1">
    <citation type="submission" date="2018-05" db="EMBL/GenBank/DDBJ databases">
        <authorList>
            <person name="Lanie J.A."/>
            <person name="Ng W.-L."/>
            <person name="Kazmierczak K.M."/>
            <person name="Andrzejewski T.M."/>
            <person name="Davidsen T.M."/>
            <person name="Wayne K.J."/>
            <person name="Tettelin H."/>
            <person name="Glass J.I."/>
            <person name="Rusch D."/>
            <person name="Podicherti R."/>
            <person name="Tsui H.-C.T."/>
            <person name="Winkler M.E."/>
        </authorList>
    </citation>
    <scope>NUCLEOTIDE SEQUENCE</scope>
</reference>
<dbReference type="InterPro" id="IPR050463">
    <property type="entry name" value="Gfo/Idh/MocA_oxidrdct_glycsds"/>
</dbReference>
<evidence type="ECO:0000313" key="3">
    <source>
        <dbReference type="EMBL" id="SVD65195.1"/>
    </source>
</evidence>
<dbReference type="Gene3D" id="3.40.50.720">
    <property type="entry name" value="NAD(P)-binding Rossmann-like Domain"/>
    <property type="match status" value="1"/>
</dbReference>
<evidence type="ECO:0000256" key="1">
    <source>
        <dbReference type="ARBA" id="ARBA00023002"/>
    </source>
</evidence>
<dbReference type="Pfam" id="PF01408">
    <property type="entry name" value="GFO_IDH_MocA"/>
    <property type="match status" value="1"/>
</dbReference>
<dbReference type="GO" id="GO:0000166">
    <property type="term" value="F:nucleotide binding"/>
    <property type="evidence" value="ECO:0007669"/>
    <property type="project" value="InterPro"/>
</dbReference>
<dbReference type="InterPro" id="IPR000683">
    <property type="entry name" value="Gfo/Idh/MocA-like_OxRdtase_N"/>
</dbReference>
<organism evidence="3">
    <name type="scientific">marine metagenome</name>
    <dbReference type="NCBI Taxonomy" id="408172"/>
    <lineage>
        <taxon>unclassified sequences</taxon>
        <taxon>metagenomes</taxon>
        <taxon>ecological metagenomes</taxon>
    </lineage>
</organism>
<dbReference type="PANTHER" id="PTHR43818">
    <property type="entry name" value="BCDNA.GH03377"/>
    <property type="match status" value="1"/>
</dbReference>
<dbReference type="PANTHER" id="PTHR43818:SF11">
    <property type="entry name" value="BCDNA.GH03377"/>
    <property type="match status" value="1"/>
</dbReference>